<evidence type="ECO:0000256" key="2">
    <source>
        <dbReference type="ARBA" id="ARBA00022692"/>
    </source>
</evidence>
<accession>A0AAV9IIY0</accession>
<dbReference type="InterPro" id="IPR022369">
    <property type="entry name" value="Integral_membrane_TerC_rswitch"/>
</dbReference>
<dbReference type="EMBL" id="JANCYU010000049">
    <property type="protein sequence ID" value="KAK4527246.1"/>
    <property type="molecule type" value="Genomic_DNA"/>
</dbReference>
<keyword evidence="8" id="KW-1185">Reference proteome</keyword>
<dbReference type="PANTHER" id="PTHR30238:SF0">
    <property type="entry name" value="THYLAKOID MEMBRANE PROTEIN TERC, CHLOROPLASTIC"/>
    <property type="match status" value="1"/>
</dbReference>
<proteinExistence type="predicted"/>
<feature type="region of interest" description="Disordered" evidence="5">
    <location>
        <begin position="77"/>
        <end position="97"/>
    </location>
</feature>
<dbReference type="InterPro" id="IPR005496">
    <property type="entry name" value="Integral_membrane_TerC"/>
</dbReference>
<feature type="compositionally biased region" description="Low complexity" evidence="5">
    <location>
        <begin position="77"/>
        <end position="93"/>
    </location>
</feature>
<feature type="transmembrane region" description="Helical" evidence="6">
    <location>
        <begin position="139"/>
        <end position="161"/>
    </location>
</feature>
<keyword evidence="3 6" id="KW-1133">Transmembrane helix</keyword>
<evidence type="ECO:0000256" key="1">
    <source>
        <dbReference type="ARBA" id="ARBA00004141"/>
    </source>
</evidence>
<evidence type="ECO:0000256" key="4">
    <source>
        <dbReference type="ARBA" id="ARBA00023136"/>
    </source>
</evidence>
<gene>
    <name evidence="7" type="ORF">GAYE_SCF37G5168</name>
</gene>
<feature type="transmembrane region" description="Helical" evidence="6">
    <location>
        <begin position="264"/>
        <end position="284"/>
    </location>
</feature>
<organism evidence="7 8">
    <name type="scientific">Galdieria yellowstonensis</name>
    <dbReference type="NCBI Taxonomy" id="3028027"/>
    <lineage>
        <taxon>Eukaryota</taxon>
        <taxon>Rhodophyta</taxon>
        <taxon>Bangiophyceae</taxon>
        <taxon>Galdieriales</taxon>
        <taxon>Galdieriaceae</taxon>
        <taxon>Galdieria</taxon>
    </lineage>
</organism>
<evidence type="ECO:0000313" key="8">
    <source>
        <dbReference type="Proteomes" id="UP001300502"/>
    </source>
</evidence>
<evidence type="ECO:0000256" key="6">
    <source>
        <dbReference type="SAM" id="Phobius"/>
    </source>
</evidence>
<dbReference type="AlphaFoldDB" id="A0AAV9IIY0"/>
<evidence type="ECO:0000313" key="7">
    <source>
        <dbReference type="EMBL" id="KAK4527246.1"/>
    </source>
</evidence>
<evidence type="ECO:0000256" key="5">
    <source>
        <dbReference type="SAM" id="MobiDB-lite"/>
    </source>
</evidence>
<dbReference type="GO" id="GO:0016020">
    <property type="term" value="C:membrane"/>
    <property type="evidence" value="ECO:0007669"/>
    <property type="project" value="UniProtKB-SubCell"/>
</dbReference>
<dbReference type="PANTHER" id="PTHR30238">
    <property type="entry name" value="MEMBRANE BOUND PREDICTED REDOX MODULATOR"/>
    <property type="match status" value="1"/>
</dbReference>
<feature type="transmembrane region" description="Helical" evidence="6">
    <location>
        <begin position="170"/>
        <end position="190"/>
    </location>
</feature>
<sequence length="387" mass="44424">MYCYKRRLGFSFASHSIPFHGYGKPWTGRFCTRRNWARTNYLHLRGHSVSQLIRIGIHCRLFQDRNLVQGKEDTVTDNVTQNNNHNDSNHNPNVPFPNLKREKDDLKRVGLVVSLSAALAGVLFPVFGSQTAVEYITAYIIEESLSVDNLFVFLLIFQYFMVPRASQDRILFWGILGATVLRGLMIWSGTELLQHFRFMSLVFGGFLLYSSFQFLFSQQDSPTSMEENKIYRFATRWIPVTFEKDVDPSAFFVYRRDSQGRQKWLGTPLLLVLVMIELSDVVFALDSIPAVLSVSNDRLVVYVSNLMAILGLRSLFFVLNDLIDKMRFLKPSLSLVLGFIGCKMCAQYFGREWNSIGSLFVVLSILSVGIFLSWRFPKKDDNFGDLS</sequence>
<feature type="transmembrane region" description="Helical" evidence="6">
    <location>
        <begin position="109"/>
        <end position="127"/>
    </location>
</feature>
<comment type="caution">
    <text evidence="7">The sequence shown here is derived from an EMBL/GenBank/DDBJ whole genome shotgun (WGS) entry which is preliminary data.</text>
</comment>
<protein>
    <submittedName>
        <fullName evidence="7">Uncharacterized protein</fullName>
    </submittedName>
</protein>
<dbReference type="NCBIfam" id="TIGR03718">
    <property type="entry name" value="R_switched_Alx"/>
    <property type="match status" value="1"/>
</dbReference>
<comment type="subcellular location">
    <subcellularLocation>
        <location evidence="1">Membrane</location>
        <topology evidence="1">Multi-pass membrane protein</topology>
    </subcellularLocation>
</comment>
<feature type="transmembrane region" description="Helical" evidence="6">
    <location>
        <begin position="356"/>
        <end position="374"/>
    </location>
</feature>
<feature type="transmembrane region" description="Helical" evidence="6">
    <location>
        <begin position="196"/>
        <end position="216"/>
    </location>
</feature>
<keyword evidence="4 6" id="KW-0472">Membrane</keyword>
<keyword evidence="2 6" id="KW-0812">Transmembrane</keyword>
<dbReference type="Proteomes" id="UP001300502">
    <property type="component" value="Unassembled WGS sequence"/>
</dbReference>
<name>A0AAV9IIY0_9RHOD</name>
<dbReference type="Pfam" id="PF03741">
    <property type="entry name" value="TerC"/>
    <property type="match status" value="1"/>
</dbReference>
<evidence type="ECO:0000256" key="3">
    <source>
        <dbReference type="ARBA" id="ARBA00022989"/>
    </source>
</evidence>
<reference evidence="7 8" key="1">
    <citation type="submission" date="2022-07" db="EMBL/GenBank/DDBJ databases">
        <title>Genome-wide signatures of adaptation to extreme environments.</title>
        <authorList>
            <person name="Cho C.H."/>
            <person name="Yoon H.S."/>
        </authorList>
    </citation>
    <scope>NUCLEOTIDE SEQUENCE [LARGE SCALE GENOMIC DNA]</scope>
    <source>
        <strain evidence="7 8">108.79 E11</strain>
    </source>
</reference>
<feature type="transmembrane region" description="Helical" evidence="6">
    <location>
        <begin position="299"/>
        <end position="319"/>
    </location>
</feature>